<evidence type="ECO:0000256" key="10">
    <source>
        <dbReference type="ARBA" id="ARBA00023027"/>
    </source>
</evidence>
<evidence type="ECO:0000256" key="2">
    <source>
        <dbReference type="ARBA" id="ARBA00012722"/>
    </source>
</evidence>
<dbReference type="InterPro" id="IPR036420">
    <property type="entry name" value="BRCT_dom_sf"/>
</dbReference>
<comment type="function">
    <text evidence="1 14">DNA ligase that catalyzes the formation of phosphodiester linkages between 5'-phosphoryl and 3'-hydroxyl groups in double-stranded DNA using NAD as a coenzyme and as the energy source for the reaction. It is essential for DNA replication and repair of damaged DNA.</text>
</comment>
<comment type="similarity">
    <text evidence="13 14">Belongs to the NAD-dependent DNA ligase family. LigA subfamily.</text>
</comment>
<gene>
    <name evidence="14" type="primary">ligA</name>
    <name evidence="16" type="ORF">BJP25_18305</name>
</gene>
<dbReference type="InterPro" id="IPR001679">
    <property type="entry name" value="DNA_ligase"/>
</dbReference>
<feature type="binding site" evidence="14">
    <location>
        <position position="407"/>
    </location>
    <ligand>
        <name>Zn(2+)</name>
        <dbReference type="ChEBI" id="CHEBI:29105"/>
    </ligand>
</feature>
<evidence type="ECO:0000313" key="16">
    <source>
        <dbReference type="EMBL" id="OLR92927.1"/>
    </source>
</evidence>
<dbReference type="GO" id="GO:0006260">
    <property type="term" value="P:DNA replication"/>
    <property type="evidence" value="ECO:0007669"/>
    <property type="project" value="UniProtKB-KW"/>
</dbReference>
<evidence type="ECO:0000256" key="14">
    <source>
        <dbReference type="HAMAP-Rule" id="MF_01588"/>
    </source>
</evidence>
<dbReference type="InterPro" id="IPR001357">
    <property type="entry name" value="BRCT_dom"/>
</dbReference>
<dbReference type="GO" id="GO:0006281">
    <property type="term" value="P:DNA repair"/>
    <property type="evidence" value="ECO:0007669"/>
    <property type="project" value="UniProtKB-KW"/>
</dbReference>
<evidence type="ECO:0000256" key="11">
    <source>
        <dbReference type="ARBA" id="ARBA00023204"/>
    </source>
</evidence>
<dbReference type="InterPro" id="IPR013839">
    <property type="entry name" value="DNAligase_adenylation"/>
</dbReference>
<evidence type="ECO:0000313" key="17">
    <source>
        <dbReference type="Proteomes" id="UP000186040"/>
    </source>
</evidence>
<dbReference type="OrthoDB" id="9759736at2"/>
<comment type="caution">
    <text evidence="14">Lacks conserved residue(s) required for the propagation of feature annotation.</text>
</comment>
<dbReference type="Pfam" id="PF12826">
    <property type="entry name" value="HHH_2"/>
    <property type="match status" value="1"/>
</dbReference>
<dbReference type="InterPro" id="IPR041663">
    <property type="entry name" value="DisA/LigA_HHH"/>
</dbReference>
<comment type="catalytic activity">
    <reaction evidence="12 14">
        <text>NAD(+) + (deoxyribonucleotide)n-3'-hydroxyl + 5'-phospho-(deoxyribonucleotide)m = (deoxyribonucleotide)n+m + AMP + beta-nicotinamide D-nucleotide.</text>
        <dbReference type="EC" id="6.5.1.2"/>
    </reaction>
</comment>
<dbReference type="AlphaFoldDB" id="A0A1Q9LLK9"/>
<dbReference type="SUPFAM" id="SSF50249">
    <property type="entry name" value="Nucleic acid-binding proteins"/>
    <property type="match status" value="1"/>
</dbReference>
<dbReference type="FunFam" id="2.40.50.140:FF:000012">
    <property type="entry name" value="DNA ligase"/>
    <property type="match status" value="1"/>
</dbReference>
<dbReference type="Pfam" id="PF00533">
    <property type="entry name" value="BRCT"/>
    <property type="match status" value="1"/>
</dbReference>
<evidence type="ECO:0000256" key="3">
    <source>
        <dbReference type="ARBA" id="ARBA00013308"/>
    </source>
</evidence>
<keyword evidence="8 14" id="KW-0862">Zinc</keyword>
<dbReference type="NCBIfam" id="TIGR00575">
    <property type="entry name" value="dnlj"/>
    <property type="match status" value="1"/>
</dbReference>
<keyword evidence="17" id="KW-1185">Reference proteome</keyword>
<name>A0A1Q9LLK9_9PSEU</name>
<dbReference type="InterPro" id="IPR004150">
    <property type="entry name" value="NAD_DNA_ligase_OB"/>
</dbReference>
<keyword evidence="9 14" id="KW-0460">Magnesium</keyword>
<evidence type="ECO:0000256" key="13">
    <source>
        <dbReference type="ARBA" id="ARBA00060881"/>
    </source>
</evidence>
<dbReference type="HAMAP" id="MF_01588">
    <property type="entry name" value="DNA_ligase_A"/>
    <property type="match status" value="1"/>
</dbReference>
<feature type="active site" description="N6-AMP-lysine intermediate" evidence="14">
    <location>
        <position position="105"/>
    </location>
</feature>
<dbReference type="NCBIfam" id="NF005932">
    <property type="entry name" value="PRK07956.1"/>
    <property type="match status" value="1"/>
</dbReference>
<dbReference type="Gene3D" id="1.10.287.610">
    <property type="entry name" value="Helix hairpin bin"/>
    <property type="match status" value="1"/>
</dbReference>
<dbReference type="PROSITE" id="PS01055">
    <property type="entry name" value="DNA_LIGASE_N1"/>
    <property type="match status" value="1"/>
</dbReference>
<accession>A0A1Q9LLK9</accession>
<dbReference type="SMART" id="SM00532">
    <property type="entry name" value="LIGANc"/>
    <property type="match status" value="1"/>
</dbReference>
<dbReference type="InterPro" id="IPR018239">
    <property type="entry name" value="DNA_ligase_AS"/>
</dbReference>
<dbReference type="SMART" id="SM00278">
    <property type="entry name" value="HhH1"/>
    <property type="match status" value="2"/>
</dbReference>
<dbReference type="GO" id="GO:0046872">
    <property type="term" value="F:metal ion binding"/>
    <property type="evidence" value="ECO:0007669"/>
    <property type="project" value="UniProtKB-KW"/>
</dbReference>
<dbReference type="Gene3D" id="3.30.470.30">
    <property type="entry name" value="DNA ligase/mRNA capping enzyme"/>
    <property type="match status" value="1"/>
</dbReference>
<dbReference type="GO" id="GO:0003911">
    <property type="term" value="F:DNA ligase (NAD+) activity"/>
    <property type="evidence" value="ECO:0007669"/>
    <property type="project" value="UniProtKB-UniRule"/>
</dbReference>
<evidence type="ECO:0000256" key="7">
    <source>
        <dbReference type="ARBA" id="ARBA00022763"/>
    </source>
</evidence>
<dbReference type="EC" id="6.5.1.2" evidence="2 14"/>
<dbReference type="STRING" id="1193682.BJP25_18305"/>
<keyword evidence="7 14" id="KW-0227">DNA damage</keyword>
<feature type="binding site" evidence="14">
    <location>
        <position position="412"/>
    </location>
    <ligand>
        <name>Zn(2+)</name>
        <dbReference type="ChEBI" id="CHEBI:29105"/>
    </ligand>
</feature>
<dbReference type="InterPro" id="IPR003583">
    <property type="entry name" value="Hlx-hairpin-Hlx_DNA-bd_motif"/>
</dbReference>
<keyword evidence="14" id="KW-0464">Manganese</keyword>
<keyword evidence="4 14" id="KW-0436">Ligase</keyword>
<dbReference type="RefSeq" id="WP_075975192.1">
    <property type="nucleotide sequence ID" value="NZ_MKQR01000013.1"/>
</dbReference>
<dbReference type="GO" id="GO:0003677">
    <property type="term" value="F:DNA binding"/>
    <property type="evidence" value="ECO:0007669"/>
    <property type="project" value="InterPro"/>
</dbReference>
<protein>
    <recommendedName>
        <fullName evidence="3 14">DNA ligase</fullName>
        <ecNumber evidence="2 14">6.5.1.2</ecNumber>
    </recommendedName>
    <alternativeName>
        <fullName evidence="14">Polydeoxyribonucleotide synthase [NAD(+)]</fullName>
    </alternativeName>
</protein>
<feature type="binding site" evidence="14">
    <location>
        <position position="392"/>
    </location>
    <ligand>
        <name>Zn(2+)</name>
        <dbReference type="ChEBI" id="CHEBI:29105"/>
    </ligand>
</feature>
<dbReference type="InterPro" id="IPR013840">
    <property type="entry name" value="DNAligase_N"/>
</dbReference>
<dbReference type="Pfam" id="PF03120">
    <property type="entry name" value="OB_DNA_ligase"/>
    <property type="match status" value="1"/>
</dbReference>
<evidence type="ECO:0000256" key="1">
    <source>
        <dbReference type="ARBA" id="ARBA00004067"/>
    </source>
</evidence>
<keyword evidence="10 14" id="KW-0520">NAD</keyword>
<dbReference type="Gene3D" id="1.10.150.20">
    <property type="entry name" value="5' to 3' exonuclease, C-terminal subdomain"/>
    <property type="match status" value="2"/>
</dbReference>
<evidence type="ECO:0000256" key="8">
    <source>
        <dbReference type="ARBA" id="ARBA00022833"/>
    </source>
</evidence>
<feature type="binding site" evidence="14">
    <location>
        <position position="161"/>
    </location>
    <ligand>
        <name>NAD(+)</name>
        <dbReference type="ChEBI" id="CHEBI:57540"/>
    </ligand>
</feature>
<dbReference type="Proteomes" id="UP000186040">
    <property type="component" value="Unassembled WGS sequence"/>
</dbReference>
<evidence type="ECO:0000256" key="12">
    <source>
        <dbReference type="ARBA" id="ARBA00034005"/>
    </source>
</evidence>
<keyword evidence="11 14" id="KW-0234">DNA repair</keyword>
<organism evidence="16 17">
    <name type="scientific">Actinokineospora bangkokensis</name>
    <dbReference type="NCBI Taxonomy" id="1193682"/>
    <lineage>
        <taxon>Bacteria</taxon>
        <taxon>Bacillati</taxon>
        <taxon>Actinomycetota</taxon>
        <taxon>Actinomycetes</taxon>
        <taxon>Pseudonocardiales</taxon>
        <taxon>Pseudonocardiaceae</taxon>
        <taxon>Actinokineospora</taxon>
    </lineage>
</organism>
<evidence type="ECO:0000256" key="4">
    <source>
        <dbReference type="ARBA" id="ARBA00022598"/>
    </source>
</evidence>
<dbReference type="SUPFAM" id="SSF56091">
    <property type="entry name" value="DNA ligase/mRNA capping enzyme, catalytic domain"/>
    <property type="match status" value="1"/>
</dbReference>
<dbReference type="InterPro" id="IPR010994">
    <property type="entry name" value="RuvA_2-like"/>
</dbReference>
<comment type="caution">
    <text evidence="16">The sequence shown here is derived from an EMBL/GenBank/DDBJ whole genome shotgun (WGS) entry which is preliminary data.</text>
</comment>
<comment type="cofactor">
    <cofactor evidence="14">
        <name>Mg(2+)</name>
        <dbReference type="ChEBI" id="CHEBI:18420"/>
    </cofactor>
    <cofactor evidence="14">
        <name>Mn(2+)</name>
        <dbReference type="ChEBI" id="CHEBI:29035"/>
    </cofactor>
</comment>
<proteinExistence type="inferred from homology"/>
<evidence type="ECO:0000259" key="15">
    <source>
        <dbReference type="PROSITE" id="PS50172"/>
    </source>
</evidence>
<dbReference type="Gene3D" id="3.40.50.10190">
    <property type="entry name" value="BRCT domain"/>
    <property type="match status" value="1"/>
</dbReference>
<dbReference type="Gene3D" id="6.20.10.30">
    <property type="match status" value="1"/>
</dbReference>
<evidence type="ECO:0000256" key="9">
    <source>
        <dbReference type="ARBA" id="ARBA00022842"/>
    </source>
</evidence>
<evidence type="ECO:0000256" key="6">
    <source>
        <dbReference type="ARBA" id="ARBA00022723"/>
    </source>
</evidence>
<feature type="binding site" evidence="14">
    <location>
        <position position="389"/>
    </location>
    <ligand>
        <name>Zn(2+)</name>
        <dbReference type="ChEBI" id="CHEBI:29105"/>
    </ligand>
</feature>
<evidence type="ECO:0000256" key="5">
    <source>
        <dbReference type="ARBA" id="ARBA00022705"/>
    </source>
</evidence>
<feature type="binding site" evidence="14">
    <location>
        <position position="294"/>
    </location>
    <ligand>
        <name>NAD(+)</name>
        <dbReference type="ChEBI" id="CHEBI:57540"/>
    </ligand>
</feature>
<reference evidence="16 17" key="1">
    <citation type="submission" date="2016-10" db="EMBL/GenBank/DDBJ databases">
        <title>The Draft Genome Sequence of Actinokineospora bangkokensis 44EHWT reveals the biosynthetic pathway of antifungal compounds Thailandins with unusual extender unit butylmalonyl-CoA.</title>
        <authorList>
            <person name="Greule A."/>
            <person name="Intra B."/>
            <person name="Flemming S."/>
            <person name="Rommel M.G."/>
            <person name="Panbangred W."/>
            <person name="Bechthold A."/>
        </authorList>
    </citation>
    <scope>NUCLEOTIDE SEQUENCE [LARGE SCALE GENOMIC DNA]</scope>
    <source>
        <strain evidence="16 17">44EHW</strain>
    </source>
</reference>
<feature type="binding site" evidence="14">
    <location>
        <begin position="30"/>
        <end position="34"/>
    </location>
    <ligand>
        <name>NAD(+)</name>
        <dbReference type="ChEBI" id="CHEBI:57540"/>
    </ligand>
</feature>
<dbReference type="SUPFAM" id="SSF52113">
    <property type="entry name" value="BRCT domain"/>
    <property type="match status" value="1"/>
</dbReference>
<dbReference type="InterPro" id="IPR012340">
    <property type="entry name" value="NA-bd_OB-fold"/>
</dbReference>
<dbReference type="PIRSF" id="PIRSF001604">
    <property type="entry name" value="LigA"/>
    <property type="match status" value="1"/>
</dbReference>
<dbReference type="Gene3D" id="2.40.50.140">
    <property type="entry name" value="Nucleic acid-binding proteins"/>
    <property type="match status" value="1"/>
</dbReference>
<sequence length="663" mass="70475">MDARERIQELADQVVVLRDAYYRGSPLVADAEYDQVEDELRGLIAAHPDLAPDPNPLEQVGAPAVLHAPIRHSRPMLSLEKATKAEQVAAFLDRFPGQPVVVMPKLDGLSLALVYEEGRLARAVTRGDGTTGDDVTVLVKALVDGVPARVPAPGVVEVRGEAVMLRSTFAAYNAAHPDKPLINPRNAAAGTLRAKDPATVAERRLQFLAFDLFTSADTAESDLEAGLRALGFTVADMRHCTDAAAAQEVIAGIEARRNDLDYDLDGAVLRLADRAAYAAAGTRSNSPRGAIAFKFAAEEKTTVLSDVVWDVGKTGKIAPVAHLEPVFVGGTTVTRATLANQEVIRARGIRIGDTVLVRRAGDVIPFVAGVLDESKRTGAEREIVPPATCPSCGQAVVEQGNSRELFCVNVACPAQTVRRLIHWASRAAADIEAVGGVWIERLAEAGILEHPSDFYRITAEQLLEFDRIGEVSAKRMVDSIDASRAVGLRRALIGLAIPMASEGTATRLCRAGFGSLEEVADAGEQRLVEVEDIGPKVAASLTEHLGRLRPELRRLRELGVSLDVRAEDLPPVVASDAPLAGKTVVITGALSDPRSGEKVPRPAFQRMCEKAGATTASSVSASTDLLITGADVGAAKLTKAEKHEVEVVDQAQVWAMLIAAGIA</sequence>
<feature type="binding site" evidence="14">
    <location>
        <begin position="78"/>
        <end position="79"/>
    </location>
    <ligand>
        <name>NAD(+)</name>
        <dbReference type="ChEBI" id="CHEBI:57540"/>
    </ligand>
</feature>
<dbReference type="Pfam" id="PF01653">
    <property type="entry name" value="DNA_ligase_aden"/>
    <property type="match status" value="1"/>
</dbReference>
<keyword evidence="5 14" id="KW-0235">DNA replication</keyword>
<keyword evidence="6 14" id="KW-0479">Metal-binding</keyword>
<dbReference type="SMART" id="SM00292">
    <property type="entry name" value="BRCT"/>
    <property type="match status" value="1"/>
</dbReference>
<dbReference type="EMBL" id="MKQR01000013">
    <property type="protein sequence ID" value="OLR92927.1"/>
    <property type="molecule type" value="Genomic_DNA"/>
</dbReference>
<dbReference type="CDD" id="cd17748">
    <property type="entry name" value="BRCT_DNA_ligase_like"/>
    <property type="match status" value="1"/>
</dbReference>
<feature type="domain" description="BRCT" evidence="15">
    <location>
        <begin position="574"/>
        <end position="663"/>
    </location>
</feature>
<dbReference type="SUPFAM" id="SSF47781">
    <property type="entry name" value="RuvA domain 2-like"/>
    <property type="match status" value="1"/>
</dbReference>
<dbReference type="PROSITE" id="PS50172">
    <property type="entry name" value="BRCT"/>
    <property type="match status" value="1"/>
</dbReference>
<feature type="binding site" evidence="14">
    <location>
        <position position="126"/>
    </location>
    <ligand>
        <name>NAD(+)</name>
        <dbReference type="ChEBI" id="CHEBI:57540"/>
    </ligand>
</feature>